<dbReference type="PANTHER" id="PTHR30349">
    <property type="entry name" value="PHAGE INTEGRASE-RELATED"/>
    <property type="match status" value="1"/>
</dbReference>
<dbReference type="Gene3D" id="1.10.150.130">
    <property type="match status" value="1"/>
</dbReference>
<dbReference type="GO" id="GO:0003677">
    <property type="term" value="F:DNA binding"/>
    <property type="evidence" value="ECO:0007669"/>
    <property type="project" value="UniProtKB-UniRule"/>
</dbReference>
<feature type="domain" description="Core-binding (CB)" evidence="6">
    <location>
        <begin position="6"/>
        <end position="92"/>
    </location>
</feature>
<dbReference type="Gene3D" id="1.10.443.10">
    <property type="entry name" value="Intergrase catalytic core"/>
    <property type="match status" value="1"/>
</dbReference>
<evidence type="ECO:0000313" key="7">
    <source>
        <dbReference type="EMBL" id="KKQ69629.1"/>
    </source>
</evidence>
<dbReference type="EMBL" id="LBUT01000014">
    <property type="protein sequence ID" value="KKQ69629.1"/>
    <property type="molecule type" value="Genomic_DNA"/>
</dbReference>
<reference evidence="7 8" key="1">
    <citation type="journal article" date="2015" name="Nature">
        <title>rRNA introns, odd ribosomes, and small enigmatic genomes across a large radiation of phyla.</title>
        <authorList>
            <person name="Brown C.T."/>
            <person name="Hug L.A."/>
            <person name="Thomas B.C."/>
            <person name="Sharon I."/>
            <person name="Castelle C.J."/>
            <person name="Singh A."/>
            <person name="Wilkins M.J."/>
            <person name="Williams K.H."/>
            <person name="Banfield J.F."/>
        </authorList>
    </citation>
    <scope>NUCLEOTIDE SEQUENCE [LARGE SCALE GENOMIC DNA]</scope>
</reference>
<dbReference type="PANTHER" id="PTHR30349:SF81">
    <property type="entry name" value="TYROSINE RECOMBINASE XERC"/>
    <property type="match status" value="1"/>
</dbReference>
<organism evidence="7 8">
    <name type="scientific">Candidatus Shapirobacteria bacterium GW2011_GWE2_38_30</name>
    <dbReference type="NCBI Taxonomy" id="1618490"/>
    <lineage>
        <taxon>Bacteria</taxon>
        <taxon>Candidatus Shapironibacteriota</taxon>
    </lineage>
</organism>
<name>A0A0G0M7H9_9BACT</name>
<dbReference type="Pfam" id="PF02899">
    <property type="entry name" value="Phage_int_SAM_1"/>
    <property type="match status" value="1"/>
</dbReference>
<dbReference type="GO" id="GO:0006310">
    <property type="term" value="P:DNA recombination"/>
    <property type="evidence" value="ECO:0007669"/>
    <property type="project" value="UniProtKB-KW"/>
</dbReference>
<gene>
    <name evidence="7" type="ORF">US90_C0014G0021</name>
</gene>
<evidence type="ECO:0000259" key="5">
    <source>
        <dbReference type="PROSITE" id="PS51898"/>
    </source>
</evidence>
<evidence type="ECO:0000256" key="2">
    <source>
        <dbReference type="ARBA" id="ARBA00023125"/>
    </source>
</evidence>
<dbReference type="InterPro" id="IPR004107">
    <property type="entry name" value="Integrase_SAM-like_N"/>
</dbReference>
<proteinExistence type="predicted"/>
<keyword evidence="3" id="KW-0233">DNA recombination</keyword>
<dbReference type="Proteomes" id="UP000034406">
    <property type="component" value="Unassembled WGS sequence"/>
</dbReference>
<dbReference type="PROSITE" id="PS51898">
    <property type="entry name" value="TYR_RECOMBINASE"/>
    <property type="match status" value="1"/>
</dbReference>
<evidence type="ECO:0000256" key="3">
    <source>
        <dbReference type="ARBA" id="ARBA00023172"/>
    </source>
</evidence>
<protein>
    <submittedName>
        <fullName evidence="7">Tyrosine recombinase XerC</fullName>
    </submittedName>
</protein>
<evidence type="ECO:0000259" key="6">
    <source>
        <dbReference type="PROSITE" id="PS51900"/>
    </source>
</evidence>
<dbReference type="SUPFAM" id="SSF56349">
    <property type="entry name" value="DNA breaking-rejoining enzymes"/>
    <property type="match status" value="1"/>
</dbReference>
<dbReference type="CDD" id="cd00397">
    <property type="entry name" value="DNA_BRE_C"/>
    <property type="match status" value="1"/>
</dbReference>
<dbReference type="InterPro" id="IPR044068">
    <property type="entry name" value="CB"/>
</dbReference>
<comment type="caution">
    <text evidence="7">The sequence shown here is derived from an EMBL/GenBank/DDBJ whole genome shotgun (WGS) entry which is preliminary data.</text>
</comment>
<feature type="domain" description="Tyr recombinase" evidence="5">
    <location>
        <begin position="113"/>
        <end position="288"/>
    </location>
</feature>
<dbReference type="AlphaFoldDB" id="A0A0G0M7H9"/>
<dbReference type="InterPro" id="IPR013762">
    <property type="entry name" value="Integrase-like_cat_sf"/>
</dbReference>
<dbReference type="InterPro" id="IPR050090">
    <property type="entry name" value="Tyrosine_recombinase_XerCD"/>
</dbReference>
<evidence type="ECO:0000256" key="1">
    <source>
        <dbReference type="ARBA" id="ARBA00022908"/>
    </source>
</evidence>
<dbReference type="InterPro" id="IPR011010">
    <property type="entry name" value="DNA_brk_join_enz"/>
</dbReference>
<accession>A0A0G0M7H9</accession>
<dbReference type="InterPro" id="IPR010998">
    <property type="entry name" value="Integrase_recombinase_N"/>
</dbReference>
<sequence>MTDINITLKDALGRFSDNLATKGKSINTIVAYKGDINQLINFLKTQHQLDTVASIQATHIDSFKKDLQKNNYTAKSISRKLNSIKNFFSFLKLENVIEKDPSTEIKHPKYENELPKILKPIEYRSLRDACRNDSRATAIVELMLQAGLRIKEIENFKLDNVKENEIIIEPYESHSGRTVPLNNSAKLAIKRYLDEGRFESSSKNVFVTKTGRHLLARNIRSLLNRYFQKADIQDVKVNDLRNTFIVYQLKSGVPIDIVSQIVGHKRISTTEKYLELIDTKEESKGIKLKEL</sequence>
<keyword evidence="2 4" id="KW-0238">DNA-binding</keyword>
<dbReference type="GO" id="GO:0015074">
    <property type="term" value="P:DNA integration"/>
    <property type="evidence" value="ECO:0007669"/>
    <property type="project" value="UniProtKB-KW"/>
</dbReference>
<dbReference type="Pfam" id="PF00589">
    <property type="entry name" value="Phage_integrase"/>
    <property type="match status" value="1"/>
</dbReference>
<keyword evidence="1" id="KW-0229">DNA integration</keyword>
<dbReference type="InterPro" id="IPR002104">
    <property type="entry name" value="Integrase_catalytic"/>
</dbReference>
<evidence type="ECO:0000256" key="4">
    <source>
        <dbReference type="PROSITE-ProRule" id="PRU01248"/>
    </source>
</evidence>
<dbReference type="STRING" id="1618490.US90_C0014G0021"/>
<dbReference type="PROSITE" id="PS51900">
    <property type="entry name" value="CB"/>
    <property type="match status" value="1"/>
</dbReference>
<evidence type="ECO:0000313" key="8">
    <source>
        <dbReference type="Proteomes" id="UP000034406"/>
    </source>
</evidence>